<evidence type="ECO:0000256" key="3">
    <source>
        <dbReference type="ARBA" id="ARBA00022679"/>
    </source>
</evidence>
<evidence type="ECO:0000256" key="1">
    <source>
        <dbReference type="ARBA" id="ARBA00004928"/>
    </source>
</evidence>
<keyword evidence="5" id="KW-0438">Lignin biosynthesis</keyword>
<dbReference type="Proteomes" id="UP001372338">
    <property type="component" value="Unassembled WGS sequence"/>
</dbReference>
<comment type="function">
    <text evidence="7">Catalyzes the conversion of caffeic acid to ferulic acid and of 5-hydroxyferulic acid to sinapic acid. The resulting products may subsequently be converted to the corresponding alcohols that are incorporated into lignins.</text>
</comment>
<feature type="active site" description="Proton acceptor" evidence="8">
    <location>
        <position position="264"/>
    </location>
</feature>
<dbReference type="Pfam" id="PF08100">
    <property type="entry name" value="Dimerisation"/>
    <property type="match status" value="1"/>
</dbReference>
<evidence type="ECO:0000313" key="12">
    <source>
        <dbReference type="Proteomes" id="UP001372338"/>
    </source>
</evidence>
<dbReference type="InterPro" id="IPR029063">
    <property type="entry name" value="SAM-dependent_MTases_sf"/>
</dbReference>
<keyword evidence="2" id="KW-0489">Methyltransferase</keyword>
<dbReference type="InterPro" id="IPR036390">
    <property type="entry name" value="WH_DNA-bd_sf"/>
</dbReference>
<gene>
    <name evidence="11" type="ORF">RIF29_24006</name>
</gene>
<name>A0AAN9HYH3_CROPI</name>
<dbReference type="InterPro" id="IPR012967">
    <property type="entry name" value="COMT_dimerisation"/>
</dbReference>
<dbReference type="InterPro" id="IPR036388">
    <property type="entry name" value="WH-like_DNA-bd_sf"/>
</dbReference>
<sequence length="358" mass="39347">MAPSSSKSFAPQENEEALTFGLEVLGSLTFPIALLSTINLGVFEIIAKAGEGAKLSAKVIAIEIGTNNKEAPLMLDRLLRMMVSHSVLNCSVHEDTQTILYSLSPKSKYFVNDADGVSLGPVMALPLDKVFSQSWTELNGAIKEGGIPFERVYGMHAFEYASKDPKFNEIFNKAMINFTTLVMKKILEIYKGFEHINRLVDVGGGLGVNLKLITSKYPNVKGVNFDLPHVIENAPVFPGVEHVAGDMFESVPKGDAIFMKWILHDWSDEHCSKLLKNCYKAIPDDGKLIVVDMILPTVPEATPSAKFGYGSDLIMLTQNPGGRERNQQEFMELATSSGFSGIKLVCCVSGLWVIEFFK</sequence>
<feature type="domain" description="O-methyltransferase dimerisation" evidence="10">
    <location>
        <begin position="23"/>
        <end position="112"/>
    </location>
</feature>
<dbReference type="PROSITE" id="PS51683">
    <property type="entry name" value="SAM_OMT_II"/>
    <property type="match status" value="1"/>
</dbReference>
<reference evidence="11 12" key="1">
    <citation type="submission" date="2024-01" db="EMBL/GenBank/DDBJ databases">
        <title>The genomes of 5 underutilized Papilionoideae crops provide insights into root nodulation and disease resistanc.</title>
        <authorList>
            <person name="Yuan L."/>
        </authorList>
    </citation>
    <scope>NUCLEOTIDE SEQUENCE [LARGE SCALE GENOMIC DNA]</scope>
    <source>
        <strain evidence="11">ZHUSHIDOU_FW_LH</strain>
        <tissue evidence="11">Leaf</tissue>
    </source>
</reference>
<dbReference type="GO" id="GO:0032259">
    <property type="term" value="P:methylation"/>
    <property type="evidence" value="ECO:0007669"/>
    <property type="project" value="UniProtKB-KW"/>
</dbReference>
<dbReference type="AlphaFoldDB" id="A0AAN9HYH3"/>
<dbReference type="SUPFAM" id="SSF46785">
    <property type="entry name" value="Winged helix' DNA-binding domain"/>
    <property type="match status" value="1"/>
</dbReference>
<dbReference type="Gene3D" id="3.40.50.150">
    <property type="entry name" value="Vaccinia Virus protein VP39"/>
    <property type="match status" value="1"/>
</dbReference>
<organism evidence="11 12">
    <name type="scientific">Crotalaria pallida</name>
    <name type="common">Smooth rattlebox</name>
    <name type="synonym">Crotalaria striata</name>
    <dbReference type="NCBI Taxonomy" id="3830"/>
    <lineage>
        <taxon>Eukaryota</taxon>
        <taxon>Viridiplantae</taxon>
        <taxon>Streptophyta</taxon>
        <taxon>Embryophyta</taxon>
        <taxon>Tracheophyta</taxon>
        <taxon>Spermatophyta</taxon>
        <taxon>Magnoliopsida</taxon>
        <taxon>eudicotyledons</taxon>
        <taxon>Gunneridae</taxon>
        <taxon>Pentapetalae</taxon>
        <taxon>rosids</taxon>
        <taxon>fabids</taxon>
        <taxon>Fabales</taxon>
        <taxon>Fabaceae</taxon>
        <taxon>Papilionoideae</taxon>
        <taxon>50 kb inversion clade</taxon>
        <taxon>genistoids sensu lato</taxon>
        <taxon>core genistoids</taxon>
        <taxon>Crotalarieae</taxon>
        <taxon>Crotalaria</taxon>
    </lineage>
</organism>
<dbReference type="GO" id="GO:0008757">
    <property type="term" value="F:S-adenosylmethionine-dependent methyltransferase activity"/>
    <property type="evidence" value="ECO:0007669"/>
    <property type="project" value="UniProtKB-ARBA"/>
</dbReference>
<evidence type="ECO:0000313" key="11">
    <source>
        <dbReference type="EMBL" id="KAK7258429.1"/>
    </source>
</evidence>
<keyword evidence="12" id="KW-1185">Reference proteome</keyword>
<dbReference type="FunFam" id="1.10.10.10:FF:000357">
    <property type="entry name" value="Caffeic acid 3-O-methyltransferase"/>
    <property type="match status" value="1"/>
</dbReference>
<dbReference type="InterPro" id="IPR001077">
    <property type="entry name" value="COMT_C"/>
</dbReference>
<evidence type="ECO:0000256" key="2">
    <source>
        <dbReference type="ARBA" id="ARBA00022603"/>
    </source>
</evidence>
<dbReference type="InterPro" id="IPR016461">
    <property type="entry name" value="COMT-like"/>
</dbReference>
<dbReference type="EC" id="2.1.1.68" evidence="6"/>
<evidence type="ECO:0000256" key="5">
    <source>
        <dbReference type="ARBA" id="ARBA00022733"/>
    </source>
</evidence>
<evidence type="ECO:0000256" key="8">
    <source>
        <dbReference type="PIRSR" id="PIRSR005739-1"/>
    </source>
</evidence>
<evidence type="ECO:0000259" key="10">
    <source>
        <dbReference type="Pfam" id="PF08100"/>
    </source>
</evidence>
<accession>A0AAN9HYH3</accession>
<comment type="caution">
    <text evidence="11">The sequence shown here is derived from an EMBL/GenBank/DDBJ whole genome shotgun (WGS) entry which is preliminary data.</text>
</comment>
<evidence type="ECO:0000259" key="9">
    <source>
        <dbReference type="Pfam" id="PF00891"/>
    </source>
</evidence>
<dbReference type="PIRSF" id="PIRSF005739">
    <property type="entry name" value="O-mtase"/>
    <property type="match status" value="1"/>
</dbReference>
<evidence type="ECO:0000256" key="4">
    <source>
        <dbReference type="ARBA" id="ARBA00022691"/>
    </source>
</evidence>
<proteinExistence type="predicted"/>
<evidence type="ECO:0000256" key="7">
    <source>
        <dbReference type="ARBA" id="ARBA00045231"/>
    </source>
</evidence>
<keyword evidence="4" id="KW-0949">S-adenosyl-L-methionine</keyword>
<dbReference type="GO" id="GO:0009809">
    <property type="term" value="P:lignin biosynthetic process"/>
    <property type="evidence" value="ECO:0007669"/>
    <property type="project" value="UniProtKB-KW"/>
</dbReference>
<dbReference type="Pfam" id="PF00891">
    <property type="entry name" value="Methyltransf_2"/>
    <property type="match status" value="1"/>
</dbReference>
<dbReference type="SUPFAM" id="SSF53335">
    <property type="entry name" value="S-adenosyl-L-methionine-dependent methyltransferases"/>
    <property type="match status" value="1"/>
</dbReference>
<keyword evidence="3" id="KW-0808">Transferase</keyword>
<dbReference type="GO" id="GO:0047763">
    <property type="term" value="F:caffeate O-methyltransferase activity"/>
    <property type="evidence" value="ECO:0007669"/>
    <property type="project" value="UniProtKB-EC"/>
</dbReference>
<protein>
    <recommendedName>
        <fullName evidence="6">caffeate O-methyltransferase</fullName>
        <ecNumber evidence="6">2.1.1.68</ecNumber>
    </recommendedName>
</protein>
<comment type="pathway">
    <text evidence="1">Aromatic compound metabolism; phenylpropanoid biosynthesis.</text>
</comment>
<dbReference type="FunFam" id="3.40.50.150:FF:000061">
    <property type="entry name" value="Caffeic acid O-methyltransferase"/>
    <property type="match status" value="1"/>
</dbReference>
<dbReference type="EMBL" id="JAYWIO010000005">
    <property type="protein sequence ID" value="KAK7258429.1"/>
    <property type="molecule type" value="Genomic_DNA"/>
</dbReference>
<dbReference type="Gene3D" id="1.10.10.10">
    <property type="entry name" value="Winged helix-like DNA-binding domain superfamily/Winged helix DNA-binding domain"/>
    <property type="match status" value="1"/>
</dbReference>
<feature type="domain" description="O-methyltransferase C-terminal" evidence="9">
    <location>
        <begin position="135"/>
        <end position="340"/>
    </location>
</feature>
<evidence type="ECO:0000256" key="6">
    <source>
        <dbReference type="ARBA" id="ARBA00039011"/>
    </source>
</evidence>
<dbReference type="GO" id="GO:0046983">
    <property type="term" value="F:protein dimerization activity"/>
    <property type="evidence" value="ECO:0007669"/>
    <property type="project" value="InterPro"/>
</dbReference>
<dbReference type="PANTHER" id="PTHR11746">
    <property type="entry name" value="O-METHYLTRANSFERASE"/>
    <property type="match status" value="1"/>
</dbReference>